<organism evidence="8 9">
    <name type="scientific">Eptatretus burgeri</name>
    <name type="common">Inshore hagfish</name>
    <dbReference type="NCBI Taxonomy" id="7764"/>
    <lineage>
        <taxon>Eukaryota</taxon>
        <taxon>Metazoa</taxon>
        <taxon>Chordata</taxon>
        <taxon>Craniata</taxon>
        <taxon>Vertebrata</taxon>
        <taxon>Cyclostomata</taxon>
        <taxon>Myxini</taxon>
        <taxon>Myxiniformes</taxon>
        <taxon>Myxinidae</taxon>
        <taxon>Eptatretinae</taxon>
        <taxon>Eptatretus</taxon>
    </lineage>
</organism>
<feature type="compositionally biased region" description="Polar residues" evidence="6">
    <location>
        <begin position="283"/>
        <end position="295"/>
    </location>
</feature>
<dbReference type="Gene3D" id="6.10.140.1620">
    <property type="match status" value="1"/>
</dbReference>
<dbReference type="PANTHER" id="PTHR10460">
    <property type="entry name" value="ABL INTERACTOR FAMILY MEMBER"/>
    <property type="match status" value="1"/>
</dbReference>
<keyword evidence="9" id="KW-1185">Reference proteome</keyword>
<evidence type="ECO:0000259" key="7">
    <source>
        <dbReference type="Pfam" id="PF07815"/>
    </source>
</evidence>
<evidence type="ECO:0000256" key="3">
    <source>
        <dbReference type="ARBA" id="ARBA00022490"/>
    </source>
</evidence>
<evidence type="ECO:0000256" key="6">
    <source>
        <dbReference type="SAM" id="MobiDB-lite"/>
    </source>
</evidence>
<dbReference type="PANTHER" id="PTHR10460:SF7">
    <property type="entry name" value="ABI GENE FAMILY MEMBER 3"/>
    <property type="match status" value="1"/>
</dbReference>
<dbReference type="AlphaFoldDB" id="A0A8C4N8M0"/>
<dbReference type="Proteomes" id="UP000694388">
    <property type="component" value="Unplaced"/>
</dbReference>
<comment type="subcellular location">
    <subcellularLocation>
        <location evidence="1">Cytoplasm</location>
    </subcellularLocation>
</comment>
<feature type="region of interest" description="Disordered" evidence="6">
    <location>
        <begin position="118"/>
        <end position="138"/>
    </location>
</feature>
<dbReference type="GO" id="GO:0030027">
    <property type="term" value="C:lamellipodium"/>
    <property type="evidence" value="ECO:0007669"/>
    <property type="project" value="TreeGrafter"/>
</dbReference>
<dbReference type="Ensembl" id="ENSEBUT00000003396.1">
    <property type="protein sequence ID" value="ENSEBUP00000003033.1"/>
    <property type="gene ID" value="ENSEBUG00000002252.1"/>
</dbReference>
<sequence>MAELQALVQVDIPTIRAALIDCHFNLGKVADYCEHNYLQAENKERALNETRAFATQSLASVAYQIDSGASRLLLMLDTQEALLRQLGASVNHISQCVAVHKEKVSRREIGVLTTSKRPPRHTKLVAPPSHPPHGSTRYLRTKINYSVLDNLGHGAKTADDNEHSLASHSIPPSQKPPSPPIHHKPMNRHSPFRTMDPSRPPVIPNEYSASPTRSAMVRPRAYSSGSSSAGSRDSVGSGGGLLPLPVPTPTVPHMAPLTSNHSYPAHTVTLVRAPSRHGPGSCKGQQIAGTTHNGPSNLSEVLGNLIGPASLPPPSFQLIPQLPLVGFVARVQETISDLPDPLPPLPSDCTQGEVERREEPETEEKSIVHYHDPFAYGIHLGLQSTT</sequence>
<feature type="compositionally biased region" description="Basic residues" evidence="6">
    <location>
        <begin position="181"/>
        <end position="191"/>
    </location>
</feature>
<dbReference type="OMA" id="NTAHHNQ"/>
<dbReference type="GO" id="GO:0030334">
    <property type="term" value="P:regulation of cell migration"/>
    <property type="evidence" value="ECO:0007669"/>
    <property type="project" value="TreeGrafter"/>
</dbReference>
<evidence type="ECO:0000256" key="4">
    <source>
        <dbReference type="ARBA" id="ARBA00022553"/>
    </source>
</evidence>
<evidence type="ECO:0000313" key="9">
    <source>
        <dbReference type="Proteomes" id="UP000694388"/>
    </source>
</evidence>
<feature type="region of interest" description="Disordered" evidence="6">
    <location>
        <begin position="338"/>
        <end position="364"/>
    </location>
</feature>
<dbReference type="InterPro" id="IPR028457">
    <property type="entry name" value="ABI"/>
</dbReference>
<dbReference type="GO" id="GO:0035591">
    <property type="term" value="F:signaling adaptor activity"/>
    <property type="evidence" value="ECO:0007669"/>
    <property type="project" value="TreeGrafter"/>
</dbReference>
<name>A0A8C4N8M0_EPTBU</name>
<feature type="region of interest" description="Disordered" evidence="6">
    <location>
        <begin position="154"/>
        <end position="243"/>
    </location>
</feature>
<dbReference type="GeneTree" id="ENSGT00940000156089"/>
<feature type="compositionally biased region" description="Basic and acidic residues" evidence="6">
    <location>
        <begin position="156"/>
        <end position="165"/>
    </location>
</feature>
<keyword evidence="3" id="KW-0963">Cytoplasm</keyword>
<keyword evidence="5" id="KW-0175">Coiled coil</keyword>
<evidence type="ECO:0000313" key="8">
    <source>
        <dbReference type="Ensembl" id="ENSEBUP00000003033.1"/>
    </source>
</evidence>
<feature type="region of interest" description="Disordered" evidence="6">
    <location>
        <begin position="272"/>
        <end position="295"/>
    </location>
</feature>
<feature type="compositionally biased region" description="Low complexity" evidence="6">
    <location>
        <begin position="223"/>
        <end position="235"/>
    </location>
</feature>
<comment type="similarity">
    <text evidence="2">Belongs to the ABI family.</text>
</comment>
<feature type="compositionally biased region" description="Basic and acidic residues" evidence="6">
    <location>
        <begin position="353"/>
        <end position="364"/>
    </location>
</feature>
<dbReference type="GO" id="GO:0017124">
    <property type="term" value="F:SH3 domain binding"/>
    <property type="evidence" value="ECO:0007669"/>
    <property type="project" value="TreeGrafter"/>
</dbReference>
<evidence type="ECO:0000256" key="1">
    <source>
        <dbReference type="ARBA" id="ARBA00004496"/>
    </source>
</evidence>
<dbReference type="GO" id="GO:0098858">
    <property type="term" value="C:actin-based cell projection"/>
    <property type="evidence" value="ECO:0007669"/>
    <property type="project" value="TreeGrafter"/>
</dbReference>
<evidence type="ECO:0000256" key="2">
    <source>
        <dbReference type="ARBA" id="ARBA00010020"/>
    </source>
</evidence>
<dbReference type="InterPro" id="IPR012849">
    <property type="entry name" value="Abl-interactor_HHR_dom"/>
</dbReference>
<protein>
    <recommendedName>
        <fullName evidence="7">Abl-interactor homeo-domain homologous domain-containing protein</fullName>
    </recommendedName>
</protein>
<evidence type="ECO:0000256" key="5">
    <source>
        <dbReference type="ARBA" id="ARBA00023054"/>
    </source>
</evidence>
<reference evidence="8" key="1">
    <citation type="submission" date="2025-08" db="UniProtKB">
        <authorList>
            <consortium name="Ensembl"/>
        </authorList>
    </citation>
    <scope>IDENTIFICATION</scope>
</reference>
<dbReference type="Pfam" id="PF07815">
    <property type="entry name" value="Abi_HHR"/>
    <property type="match status" value="1"/>
</dbReference>
<dbReference type="GO" id="GO:0031209">
    <property type="term" value="C:SCAR complex"/>
    <property type="evidence" value="ECO:0007669"/>
    <property type="project" value="TreeGrafter"/>
</dbReference>
<feature type="domain" description="Abl-interactor homeo-domain homologous" evidence="7">
    <location>
        <begin position="93"/>
        <end position="162"/>
    </location>
</feature>
<keyword evidence="4" id="KW-0597">Phosphoprotein</keyword>
<dbReference type="GO" id="GO:0001764">
    <property type="term" value="P:neuron migration"/>
    <property type="evidence" value="ECO:0007669"/>
    <property type="project" value="TreeGrafter"/>
</dbReference>
<reference evidence="8" key="2">
    <citation type="submission" date="2025-09" db="UniProtKB">
        <authorList>
            <consortium name="Ensembl"/>
        </authorList>
    </citation>
    <scope>IDENTIFICATION</scope>
</reference>
<proteinExistence type="inferred from homology"/>
<accession>A0A8C4N8M0</accession>